<proteinExistence type="predicted"/>
<evidence type="ECO:0000313" key="3">
    <source>
        <dbReference type="Proteomes" id="UP000288859"/>
    </source>
</evidence>
<dbReference type="GO" id="GO:0016810">
    <property type="term" value="F:hydrolase activity, acting on carbon-nitrogen (but not peptide) bonds"/>
    <property type="evidence" value="ECO:0007669"/>
    <property type="project" value="InterPro"/>
</dbReference>
<dbReference type="SUPFAM" id="SSF51338">
    <property type="entry name" value="Composite domain of metallo-dependent hydrolases"/>
    <property type="match status" value="1"/>
</dbReference>
<evidence type="ECO:0000259" key="1">
    <source>
        <dbReference type="Pfam" id="PF01979"/>
    </source>
</evidence>
<comment type="caution">
    <text evidence="2">The sequence shown here is derived from an EMBL/GenBank/DDBJ whole genome shotgun (WGS) entry which is preliminary data.</text>
</comment>
<protein>
    <recommendedName>
        <fullName evidence="1">Amidohydrolase-related domain-containing protein</fullName>
    </recommendedName>
</protein>
<accession>A0A438N2S4</accession>
<dbReference type="EMBL" id="NAJM01000026">
    <property type="protein sequence ID" value="RVX69988.1"/>
    <property type="molecule type" value="Genomic_DNA"/>
</dbReference>
<dbReference type="AlphaFoldDB" id="A0A438N2S4"/>
<gene>
    <name evidence="2" type="ORF">B0A52_05823</name>
</gene>
<feature type="domain" description="Amidohydrolase-related" evidence="1">
    <location>
        <begin position="57"/>
        <end position="420"/>
    </location>
</feature>
<dbReference type="Proteomes" id="UP000288859">
    <property type="component" value="Unassembled WGS sequence"/>
</dbReference>
<dbReference type="InterPro" id="IPR011059">
    <property type="entry name" value="Metal-dep_hydrolase_composite"/>
</dbReference>
<dbReference type="PANTHER" id="PTHR43794:SF5">
    <property type="entry name" value="CHLOROHYDROLASE FAMILY PROTEIN"/>
    <property type="match status" value="1"/>
</dbReference>
<dbReference type="Pfam" id="PF01979">
    <property type="entry name" value="Amidohydro_1"/>
    <property type="match status" value="1"/>
</dbReference>
<dbReference type="PANTHER" id="PTHR43794">
    <property type="entry name" value="AMINOHYDROLASE SSNA-RELATED"/>
    <property type="match status" value="1"/>
</dbReference>
<dbReference type="InterPro" id="IPR032466">
    <property type="entry name" value="Metal_Hydrolase"/>
</dbReference>
<dbReference type="VEuPathDB" id="FungiDB:PV10_07787"/>
<dbReference type="InterPro" id="IPR050287">
    <property type="entry name" value="MTA/SAH_deaminase"/>
</dbReference>
<evidence type="ECO:0000313" key="2">
    <source>
        <dbReference type="EMBL" id="RVX69988.1"/>
    </source>
</evidence>
<name>A0A438N2S4_EXOME</name>
<dbReference type="SUPFAM" id="SSF51556">
    <property type="entry name" value="Metallo-dependent hydrolases"/>
    <property type="match status" value="1"/>
</dbReference>
<dbReference type="Gene3D" id="3.20.20.140">
    <property type="entry name" value="Metal-dependent hydrolases"/>
    <property type="match status" value="1"/>
</dbReference>
<organism evidence="2 3">
    <name type="scientific">Exophiala mesophila</name>
    <name type="common">Black yeast-like fungus</name>
    <dbReference type="NCBI Taxonomy" id="212818"/>
    <lineage>
        <taxon>Eukaryota</taxon>
        <taxon>Fungi</taxon>
        <taxon>Dikarya</taxon>
        <taxon>Ascomycota</taxon>
        <taxon>Pezizomycotina</taxon>
        <taxon>Eurotiomycetes</taxon>
        <taxon>Chaetothyriomycetidae</taxon>
        <taxon>Chaetothyriales</taxon>
        <taxon>Herpotrichiellaceae</taxon>
        <taxon>Exophiala</taxon>
    </lineage>
</organism>
<dbReference type="InterPro" id="IPR006680">
    <property type="entry name" value="Amidohydro-rel"/>
</dbReference>
<dbReference type="Gene3D" id="2.30.40.10">
    <property type="entry name" value="Urease, subunit C, domain 1"/>
    <property type="match status" value="1"/>
</dbReference>
<reference evidence="2 3" key="1">
    <citation type="submission" date="2017-03" db="EMBL/GenBank/DDBJ databases">
        <title>Genomes of endolithic fungi from Antarctica.</title>
        <authorList>
            <person name="Coleine C."/>
            <person name="Masonjones S."/>
            <person name="Stajich J.E."/>
        </authorList>
    </citation>
    <scope>NUCLEOTIDE SEQUENCE [LARGE SCALE GENOMIC DNA]</scope>
    <source>
        <strain evidence="2 3">CCFEE 6314</strain>
    </source>
</reference>
<sequence>MDTSILLKGGVAIIHDEKDQAIPSRLDVLVRGNKIYQISEDIDPPSGAQVIDCKNKIIAPGFIDTHRHMYTIGLRGRHGDNLLEDYMVEGILQASSFDPNEVFWGQLAGCMEAINAGTTTVVDHSHLNYSPDHPKAALSATVSSGLRSIYGYCFNIRVASWAPFATYPEFIAPWALETLRDLSKKIPLGDGRVSLGVAFDAWFLPKESISTLFDDIRKLGIKYLTTHNSPGRPGAPSSISKMKDCGVLDSAILSHANMLSEEDVGLIKQHNAHVSSTPSIELQMGMGIPACFDHDRDLQGSSSLGIDCHNATLASVPAEMRAALQTSRGLYNEKFLKHGKKPARVYKTVQEAYALGTIAGARAIGMENQVGSLAVGKLADIIVLDGLSPNMICGAQQDPVTAIVMHSTPADVVMTMIDGIVRKQSGRLEPIHTIDSGLDWSPGTSNSTLKWSEVAEKVLETRSTLQTKIDRIDLAAAKPAVLKAFGYSPDRIVESI</sequence>
<dbReference type="OrthoDB" id="194468at2759"/>